<dbReference type="EMBL" id="LSSL01002021">
    <property type="protein sequence ID" value="OLY81984.1"/>
    <property type="molecule type" value="Genomic_DNA"/>
</dbReference>
<dbReference type="SUPFAM" id="SSF55455">
    <property type="entry name" value="SRF-like"/>
    <property type="match status" value="1"/>
</dbReference>
<dbReference type="GO" id="GO:0005634">
    <property type="term" value="C:nucleus"/>
    <property type="evidence" value="ECO:0007669"/>
    <property type="project" value="UniProtKB-SubCell"/>
</dbReference>
<reference evidence="8 9" key="1">
    <citation type="journal article" date="2016" name="Mol. Biol. Evol.">
        <title>Genome-Wide Survey of Gut Fungi (Harpellales) Reveals the First Horizontally Transferred Ubiquitin Gene from a Mosquito Host.</title>
        <authorList>
            <person name="Wang Y."/>
            <person name="White M.M."/>
            <person name="Kvist S."/>
            <person name="Moncalvo J.M."/>
        </authorList>
    </citation>
    <scope>NUCLEOTIDE SEQUENCE [LARGE SCALE GENOMIC DNA]</scope>
    <source>
        <strain evidence="8 9">ALG-7-W6</strain>
    </source>
</reference>
<dbReference type="PANTHER" id="PTHR11945:SF534">
    <property type="entry name" value="MYOCYTE-SPECIFIC ENHANCER FACTOR 2"/>
    <property type="match status" value="1"/>
</dbReference>
<keyword evidence="2" id="KW-0805">Transcription regulation</keyword>
<comment type="caution">
    <text evidence="8">The sequence shown here is derived from an EMBL/GenBank/DDBJ whole genome shotgun (WGS) entry which is preliminary data.</text>
</comment>
<keyword evidence="9" id="KW-1185">Reference proteome</keyword>
<dbReference type="PROSITE" id="PS50066">
    <property type="entry name" value="MADS_BOX_2"/>
    <property type="match status" value="1"/>
</dbReference>
<feature type="compositionally biased region" description="Basic residues" evidence="6">
    <location>
        <begin position="195"/>
        <end position="206"/>
    </location>
</feature>
<dbReference type="STRING" id="133383.A0A1R0GYJ7"/>
<keyword evidence="3" id="KW-0238">DNA-binding</keyword>
<name>A0A1R0GYJ7_9FUNG</name>
<evidence type="ECO:0000256" key="5">
    <source>
        <dbReference type="ARBA" id="ARBA00023242"/>
    </source>
</evidence>
<feature type="domain" description="MADS-box" evidence="7">
    <location>
        <begin position="1"/>
        <end position="61"/>
    </location>
</feature>
<organism evidence="8 9">
    <name type="scientific">Smittium mucronatum</name>
    <dbReference type="NCBI Taxonomy" id="133383"/>
    <lineage>
        <taxon>Eukaryota</taxon>
        <taxon>Fungi</taxon>
        <taxon>Fungi incertae sedis</taxon>
        <taxon>Zoopagomycota</taxon>
        <taxon>Kickxellomycotina</taxon>
        <taxon>Harpellomycetes</taxon>
        <taxon>Harpellales</taxon>
        <taxon>Legeriomycetaceae</taxon>
        <taxon>Smittium</taxon>
    </lineage>
</organism>
<dbReference type="GO" id="GO:0046983">
    <property type="term" value="F:protein dimerization activity"/>
    <property type="evidence" value="ECO:0007669"/>
    <property type="project" value="InterPro"/>
</dbReference>
<evidence type="ECO:0000259" key="7">
    <source>
        <dbReference type="PROSITE" id="PS50066"/>
    </source>
</evidence>
<keyword evidence="5" id="KW-0539">Nucleus</keyword>
<dbReference type="AlphaFoldDB" id="A0A1R0GYJ7"/>
<dbReference type="Pfam" id="PF00319">
    <property type="entry name" value="SRF-TF"/>
    <property type="match status" value="1"/>
</dbReference>
<gene>
    <name evidence="8" type="ORF">AYI68_g3904</name>
</gene>
<dbReference type="InterPro" id="IPR036879">
    <property type="entry name" value="TF_MADSbox_sf"/>
</dbReference>
<evidence type="ECO:0000256" key="6">
    <source>
        <dbReference type="SAM" id="MobiDB-lite"/>
    </source>
</evidence>
<evidence type="ECO:0000256" key="4">
    <source>
        <dbReference type="ARBA" id="ARBA00023163"/>
    </source>
</evidence>
<dbReference type="GO" id="GO:0000978">
    <property type="term" value="F:RNA polymerase II cis-regulatory region sequence-specific DNA binding"/>
    <property type="evidence" value="ECO:0007669"/>
    <property type="project" value="TreeGrafter"/>
</dbReference>
<evidence type="ECO:0000256" key="3">
    <source>
        <dbReference type="ARBA" id="ARBA00023125"/>
    </source>
</evidence>
<feature type="compositionally biased region" description="Basic and acidic residues" evidence="6">
    <location>
        <begin position="735"/>
        <end position="746"/>
    </location>
</feature>
<proteinExistence type="predicted"/>
<evidence type="ECO:0000313" key="8">
    <source>
        <dbReference type="EMBL" id="OLY81984.1"/>
    </source>
</evidence>
<dbReference type="GO" id="GO:0000981">
    <property type="term" value="F:DNA-binding transcription factor activity, RNA polymerase II-specific"/>
    <property type="evidence" value="ECO:0007669"/>
    <property type="project" value="TreeGrafter"/>
</dbReference>
<dbReference type="Proteomes" id="UP000187455">
    <property type="component" value="Unassembled WGS sequence"/>
</dbReference>
<feature type="region of interest" description="Disordered" evidence="6">
    <location>
        <begin position="678"/>
        <end position="699"/>
    </location>
</feature>
<dbReference type="Gene3D" id="3.40.1810.10">
    <property type="entry name" value="Transcription factor, MADS-box"/>
    <property type="match status" value="1"/>
</dbReference>
<dbReference type="SMART" id="SM00432">
    <property type="entry name" value="MADS"/>
    <property type="match status" value="1"/>
</dbReference>
<protein>
    <submittedName>
        <fullName evidence="8">MADS-box transcription factor 1</fullName>
    </submittedName>
</protein>
<feature type="compositionally biased region" description="Low complexity" evidence="6">
    <location>
        <begin position="175"/>
        <end position="188"/>
    </location>
</feature>
<dbReference type="InterPro" id="IPR002100">
    <property type="entry name" value="TF_MADSbox"/>
</dbReference>
<comment type="subcellular location">
    <subcellularLocation>
        <location evidence="1">Nucleus</location>
    </subcellularLocation>
</comment>
<evidence type="ECO:0000313" key="9">
    <source>
        <dbReference type="Proteomes" id="UP000187455"/>
    </source>
</evidence>
<dbReference type="CDD" id="cd00120">
    <property type="entry name" value="MADS"/>
    <property type="match status" value="1"/>
</dbReference>
<evidence type="ECO:0000256" key="2">
    <source>
        <dbReference type="ARBA" id="ARBA00023015"/>
    </source>
</evidence>
<dbReference type="GO" id="GO:0045944">
    <property type="term" value="P:positive regulation of transcription by RNA polymerase II"/>
    <property type="evidence" value="ECO:0007669"/>
    <property type="project" value="UniProtKB-ARBA"/>
</dbReference>
<evidence type="ECO:0000256" key="1">
    <source>
        <dbReference type="ARBA" id="ARBA00004123"/>
    </source>
</evidence>
<sequence length="1017" mass="114064">MGRKKINIKEIENSRQKTVTFARRRNGLIKKAHELSVLCGVKVSLIIFDQKNASHIYTSHETCEQIFSRFLTKSFLTNESRKRKDNIESGPEDDGTYGFDVNGSFVKRKLAVVNEYKILSNGPSSENLQVKYTKHYHDPKTGAISPIDTLINSESDKPTEWNLADGMDDEVNSIADSDNNDDNMSVISPQLPEKKSKKRLSKRAAPPRKNIAECSTKTPKDIEANQINILNGLVNAKDISNTISTKFGSGTVFETNTTSSTNFIPDFLQYEYFPEPNTDDIKYHQEFKNSSIFRFGPEMKIHDQSGPNNRGELLNQSYLLGIENNMIRNNNFQLIDNQALRKYEHSSQYMNSLGNDSRINVPMVNYAGVCNPNFIQNPQTLINDASFQPINNIQIDGGFKAPGYSFNPENVFNKQFQDLIKDPDNRIEDSQLMNYEADNKNAQVSNQFYSCTSKNQEATGIYKQNFQEIIPSGSSGSSLISGSNIEKRRNFQDLIIETNQENPLTINPIQFVGPKSAPILGGTQEGYTAFTINTPTILQGMSIYNTSNSSNFHHGGDAFENYHPEKRQKLSEEADSFFNETRKKSYSVSSQNANITQEIKNISDSSFKTTQNENVNNSNNCCNIKSNPVDEESVPIDVSSGNAALGCPVINENLPKIIPYITEIKCTDKNKSEKISETLNNEKNDKSEETNESEVKDDLKDNLYLSEQKTDSFKSIDQVTSDLCTLNEKDTSEVYCEEEKRNEKGNNEASNMFDSSPKSDSEKVKMIQNNESNYGLANKFNSGFDFNFIGESNMFQNGTSFSSFSNVSTPEKFSINRRVSEHYIENIPLNSGLSLGINSVPSSNYRNLTDVQPKSFTGDFERLSDPKNNYFLKEYPLNGNGNGDEKIIFNEHINGGIYFPGNFGEMNQYSPNIWGSGMDLFDPRTLQPNLSPINDISNTYLMANNDQMNKVGLGTQSNFANSSPVTLESIQSRVRGDSIMAGEISGGMQINSLEQKSCINTNQNIQNGDFGAFNFTN</sequence>
<dbReference type="OrthoDB" id="1898716at2759"/>
<keyword evidence="4" id="KW-0804">Transcription</keyword>
<dbReference type="PANTHER" id="PTHR11945">
    <property type="entry name" value="MADS BOX PROTEIN"/>
    <property type="match status" value="1"/>
</dbReference>
<feature type="region of interest" description="Disordered" evidence="6">
    <location>
        <begin position="175"/>
        <end position="208"/>
    </location>
</feature>
<accession>A0A1R0GYJ7</accession>
<feature type="region of interest" description="Disordered" evidence="6">
    <location>
        <begin position="735"/>
        <end position="760"/>
    </location>
</feature>
<dbReference type="PRINTS" id="PR00404">
    <property type="entry name" value="MADSDOMAIN"/>
</dbReference>